<dbReference type="InterPro" id="IPR012677">
    <property type="entry name" value="Nucleotide-bd_a/b_plait_sf"/>
</dbReference>
<dbReference type="SMART" id="SM00443">
    <property type="entry name" value="G_patch"/>
    <property type="match status" value="1"/>
</dbReference>
<keyword evidence="4" id="KW-0863">Zinc-finger</keyword>
<evidence type="ECO:0000259" key="9">
    <source>
        <dbReference type="PROSITE" id="PS50174"/>
    </source>
</evidence>
<feature type="compositionally biased region" description="Low complexity" evidence="6">
    <location>
        <begin position="501"/>
        <end position="523"/>
    </location>
</feature>
<sequence length="738" mass="80519">MAYNRDWDKGKDSWGDSGAWTTDRGGRGWDDDYGDGKRRKFNNGGYDASYAYEEPSYETSYNQQSQGRPQDFTHDHSHDDRHQKGFQGKKRLVPSEPSPHVIFLGLDPDFSEADLQGYLSNNGCNIETVTIIRDRSTGTCPFGFGFAQFASVEHARAFVDPIFPFIQVPPPASHGATATATFYKALETGIPHNGRRVKIDYSQSALPDKARGRQNMNDGTRDIGNTQGPVLLFRGLDPLSGPQAIAQAMMNSAGPGKNGAKGMKRIILIKDRVTLASFGFAFVEFIDNQSAASVLATSMSPQIHPSGFRISDKPVAASFAHQYSFQPVDHMLRDETAIPSSINLGGVEGSFVKYWDDSAMVAVLEFKVEEPAHPQVQPSTGPVKEKKEKKKKDDALHKPPAPSILPISDKPVTLNFNRGALGSKLNVSNAKAPGQLSLGFCAEDFADDEDDAEPAASAEDNKVTASKMVAPLITSKKTVSNIQKWNQVQEELKDGPNAHAPVNPPTAVTPTVVSTVPSRAPSPESVETEFEFSDTTAMTCLLCARQFKSLDQLKRHNKESSLHKARLLLMQYCQSELTISLKNFKDANLRDVARDKAVAARQATDKAPEQPKYRDRASERRIMHNQPDVPLPDNVASTIGKKRRHIDGPPPPPSPPPVVNPGQDEANVGNKLLKMMGWKEGSGLGTDGEGRVDPIQTSIYAQGVGLGASKGRELGKYTDGYAGYVHMAQDAARERFGS</sequence>
<evidence type="ECO:0000256" key="4">
    <source>
        <dbReference type="PROSITE-ProRule" id="PRU00042"/>
    </source>
</evidence>
<evidence type="ECO:0000313" key="10">
    <source>
        <dbReference type="EMBL" id="KIK45910.1"/>
    </source>
</evidence>
<feature type="domain" description="RRM" evidence="7">
    <location>
        <begin position="99"/>
        <end position="204"/>
    </location>
</feature>
<dbReference type="PANTHER" id="PTHR13948">
    <property type="entry name" value="RNA-BINDING PROTEIN"/>
    <property type="match status" value="1"/>
</dbReference>
<dbReference type="InParanoid" id="A0A0D0A743"/>
<protein>
    <recommendedName>
        <fullName evidence="12">G-patch domain-containing protein</fullName>
    </recommendedName>
</protein>
<reference evidence="10 11" key="1">
    <citation type="submission" date="2014-04" db="EMBL/GenBank/DDBJ databases">
        <authorList>
            <consortium name="DOE Joint Genome Institute"/>
            <person name="Kuo A."/>
            <person name="Ruytinx J."/>
            <person name="Rineau F."/>
            <person name="Colpaert J."/>
            <person name="Kohler A."/>
            <person name="Nagy L.G."/>
            <person name="Floudas D."/>
            <person name="Copeland A."/>
            <person name="Barry K.W."/>
            <person name="Cichocki N."/>
            <person name="Veneault-Fourrey C."/>
            <person name="LaButti K."/>
            <person name="Lindquist E.A."/>
            <person name="Lipzen A."/>
            <person name="Lundell T."/>
            <person name="Morin E."/>
            <person name="Murat C."/>
            <person name="Sun H."/>
            <person name="Tunlid A."/>
            <person name="Henrissat B."/>
            <person name="Grigoriev I.V."/>
            <person name="Hibbett D.S."/>
            <person name="Martin F."/>
            <person name="Nordberg H.P."/>
            <person name="Cantor M.N."/>
            <person name="Hua S.X."/>
        </authorList>
    </citation>
    <scope>NUCLEOTIDE SEQUENCE [LARGE SCALE GENOMIC DNA]</scope>
    <source>
        <strain evidence="10 11">UH-Slu-Lm8-n1</strain>
    </source>
</reference>
<dbReference type="OrthoDB" id="29523at2759"/>
<dbReference type="GO" id="GO:0000398">
    <property type="term" value="P:mRNA splicing, via spliceosome"/>
    <property type="evidence" value="ECO:0007669"/>
    <property type="project" value="TreeGrafter"/>
</dbReference>
<evidence type="ECO:0000256" key="2">
    <source>
        <dbReference type="ARBA" id="ARBA00022884"/>
    </source>
</evidence>
<feature type="compositionally biased region" description="Basic and acidic residues" evidence="6">
    <location>
        <begin position="383"/>
        <end position="397"/>
    </location>
</feature>
<dbReference type="STRING" id="930992.A0A0D0A743"/>
<dbReference type="GO" id="GO:0008270">
    <property type="term" value="F:zinc ion binding"/>
    <property type="evidence" value="ECO:0007669"/>
    <property type="project" value="UniProtKB-KW"/>
</dbReference>
<evidence type="ECO:0008006" key="12">
    <source>
        <dbReference type="Google" id="ProtNLM"/>
    </source>
</evidence>
<feature type="compositionally biased region" description="Basic and acidic residues" evidence="6">
    <location>
        <begin position="71"/>
        <end position="83"/>
    </location>
</feature>
<feature type="region of interest" description="Disordered" evidence="6">
    <location>
        <begin position="600"/>
        <end position="666"/>
    </location>
</feature>
<feature type="region of interest" description="Disordered" evidence="6">
    <location>
        <begin position="372"/>
        <end position="409"/>
    </location>
</feature>
<feature type="compositionally biased region" description="Polar residues" evidence="6">
    <location>
        <begin position="57"/>
        <end position="68"/>
    </location>
</feature>
<dbReference type="Gene3D" id="3.30.70.330">
    <property type="match status" value="2"/>
</dbReference>
<dbReference type="AlphaFoldDB" id="A0A0D0A743"/>
<dbReference type="PROSITE" id="PS50174">
    <property type="entry name" value="G_PATCH"/>
    <property type="match status" value="1"/>
</dbReference>
<gene>
    <name evidence="10" type="ORF">CY34DRAFT_777201</name>
</gene>
<dbReference type="InterPro" id="IPR000504">
    <property type="entry name" value="RRM_dom"/>
</dbReference>
<dbReference type="Proteomes" id="UP000054485">
    <property type="component" value="Unassembled WGS sequence"/>
</dbReference>
<keyword evidence="11" id="KW-1185">Reference proteome</keyword>
<feature type="domain" description="C2H2-type" evidence="8">
    <location>
        <begin position="538"/>
        <end position="563"/>
    </location>
</feature>
<feature type="compositionally biased region" description="Basic and acidic residues" evidence="6">
    <location>
        <begin position="600"/>
        <end position="622"/>
    </location>
</feature>
<feature type="compositionally biased region" description="Pro residues" evidence="6">
    <location>
        <begin position="648"/>
        <end position="659"/>
    </location>
</feature>
<keyword evidence="3" id="KW-0539">Nucleus</keyword>
<evidence type="ECO:0000256" key="6">
    <source>
        <dbReference type="SAM" id="MobiDB-lite"/>
    </source>
</evidence>
<evidence type="ECO:0000259" key="7">
    <source>
        <dbReference type="PROSITE" id="PS50102"/>
    </source>
</evidence>
<dbReference type="Pfam" id="PF01585">
    <property type="entry name" value="G-patch"/>
    <property type="match status" value="1"/>
</dbReference>
<dbReference type="PROSITE" id="PS50102">
    <property type="entry name" value="RRM"/>
    <property type="match status" value="1"/>
</dbReference>
<evidence type="ECO:0000259" key="8">
    <source>
        <dbReference type="PROSITE" id="PS50157"/>
    </source>
</evidence>
<feature type="compositionally biased region" description="Basic and acidic residues" evidence="6">
    <location>
        <begin position="24"/>
        <end position="36"/>
    </location>
</feature>
<accession>A0A0D0A743</accession>
<dbReference type="InterPro" id="IPR035979">
    <property type="entry name" value="RBD_domain_sf"/>
</dbReference>
<evidence type="ECO:0000256" key="1">
    <source>
        <dbReference type="ARBA" id="ARBA00004123"/>
    </source>
</evidence>
<proteinExistence type="predicted"/>
<evidence type="ECO:0000256" key="5">
    <source>
        <dbReference type="PROSITE-ProRule" id="PRU00176"/>
    </source>
</evidence>
<evidence type="ECO:0000313" key="11">
    <source>
        <dbReference type="Proteomes" id="UP000054485"/>
    </source>
</evidence>
<keyword evidence="2 5" id="KW-0694">RNA-binding</keyword>
<feature type="region of interest" description="Disordered" evidence="6">
    <location>
        <begin position="501"/>
        <end position="528"/>
    </location>
</feature>
<dbReference type="SUPFAM" id="SSF54928">
    <property type="entry name" value="RNA-binding domain, RBD"/>
    <property type="match status" value="1"/>
</dbReference>
<dbReference type="EMBL" id="KN835166">
    <property type="protein sequence ID" value="KIK45910.1"/>
    <property type="molecule type" value="Genomic_DNA"/>
</dbReference>
<dbReference type="GO" id="GO:0003723">
    <property type="term" value="F:RNA binding"/>
    <property type="evidence" value="ECO:0007669"/>
    <property type="project" value="UniProtKB-UniRule"/>
</dbReference>
<dbReference type="HOGENOM" id="CLU_023813_0_0_1"/>
<dbReference type="InterPro" id="IPR013087">
    <property type="entry name" value="Znf_C2H2_type"/>
</dbReference>
<evidence type="ECO:0000256" key="3">
    <source>
        <dbReference type="ARBA" id="ARBA00023242"/>
    </source>
</evidence>
<comment type="subcellular location">
    <subcellularLocation>
        <location evidence="1">Nucleus</location>
    </subcellularLocation>
</comment>
<dbReference type="FunCoup" id="A0A0D0A743">
    <property type="interactions" value="694"/>
</dbReference>
<dbReference type="PROSITE" id="PS50157">
    <property type="entry name" value="ZINC_FINGER_C2H2_2"/>
    <property type="match status" value="1"/>
</dbReference>
<feature type="region of interest" description="Disordered" evidence="6">
    <location>
        <begin position="1"/>
        <end position="95"/>
    </location>
</feature>
<keyword evidence="4" id="KW-0479">Metal-binding</keyword>
<feature type="compositionally biased region" description="Basic and acidic residues" evidence="6">
    <location>
        <begin position="1"/>
        <end position="14"/>
    </location>
</feature>
<organism evidence="10 11">
    <name type="scientific">Suillus luteus UH-Slu-Lm8-n1</name>
    <dbReference type="NCBI Taxonomy" id="930992"/>
    <lineage>
        <taxon>Eukaryota</taxon>
        <taxon>Fungi</taxon>
        <taxon>Dikarya</taxon>
        <taxon>Basidiomycota</taxon>
        <taxon>Agaricomycotina</taxon>
        <taxon>Agaricomycetes</taxon>
        <taxon>Agaricomycetidae</taxon>
        <taxon>Boletales</taxon>
        <taxon>Suillineae</taxon>
        <taxon>Suillaceae</taxon>
        <taxon>Suillus</taxon>
    </lineage>
</organism>
<dbReference type="CDD" id="cd00590">
    <property type="entry name" value="RRM_SF"/>
    <property type="match status" value="1"/>
</dbReference>
<dbReference type="GO" id="GO:0005634">
    <property type="term" value="C:nucleus"/>
    <property type="evidence" value="ECO:0007669"/>
    <property type="project" value="UniProtKB-SubCell"/>
</dbReference>
<dbReference type="InterPro" id="IPR000467">
    <property type="entry name" value="G_patch_dom"/>
</dbReference>
<feature type="domain" description="G-patch" evidence="9">
    <location>
        <begin position="665"/>
        <end position="711"/>
    </location>
</feature>
<reference evidence="11" key="2">
    <citation type="submission" date="2015-01" db="EMBL/GenBank/DDBJ databases">
        <title>Evolutionary Origins and Diversification of the Mycorrhizal Mutualists.</title>
        <authorList>
            <consortium name="DOE Joint Genome Institute"/>
            <consortium name="Mycorrhizal Genomics Consortium"/>
            <person name="Kohler A."/>
            <person name="Kuo A."/>
            <person name="Nagy L.G."/>
            <person name="Floudas D."/>
            <person name="Copeland A."/>
            <person name="Barry K.W."/>
            <person name="Cichocki N."/>
            <person name="Veneault-Fourrey C."/>
            <person name="LaButti K."/>
            <person name="Lindquist E.A."/>
            <person name="Lipzen A."/>
            <person name="Lundell T."/>
            <person name="Morin E."/>
            <person name="Murat C."/>
            <person name="Riley R."/>
            <person name="Ohm R."/>
            <person name="Sun H."/>
            <person name="Tunlid A."/>
            <person name="Henrissat B."/>
            <person name="Grigoriev I.V."/>
            <person name="Hibbett D.S."/>
            <person name="Martin F."/>
        </authorList>
    </citation>
    <scope>NUCLEOTIDE SEQUENCE [LARGE SCALE GENOMIC DNA]</scope>
    <source>
        <strain evidence="11">UH-Slu-Lm8-n1</strain>
    </source>
</reference>
<keyword evidence="4" id="KW-0862">Zinc</keyword>
<name>A0A0D0A743_9AGAM</name>
<dbReference type="PANTHER" id="PTHR13948:SF3">
    <property type="entry name" value="FI21118P1"/>
    <property type="match status" value="1"/>
</dbReference>